<dbReference type="EMBL" id="PYAW01000007">
    <property type="protein sequence ID" value="PSL43909.1"/>
    <property type="molecule type" value="Genomic_DNA"/>
</dbReference>
<proteinExistence type="predicted"/>
<gene>
    <name evidence="2" type="ORF">CLV51_107221</name>
</gene>
<dbReference type="Pfam" id="PF05448">
    <property type="entry name" value="AXE1"/>
    <property type="match status" value="1"/>
</dbReference>
<comment type="caution">
    <text evidence="2">The sequence shown here is derived from an EMBL/GenBank/DDBJ whole genome shotgun (WGS) entry which is preliminary data.</text>
</comment>
<dbReference type="SUPFAM" id="SSF53474">
    <property type="entry name" value="alpha/beta-Hydrolases"/>
    <property type="match status" value="1"/>
</dbReference>
<sequence length="386" mass="42565">MTIKTATAQTGVKGTIWDVPGIDETPAFKTMAVDSAIGIIYQGLPYKQHAQSVFAYYATPGTISGNRSLDKHLPAVVLVHGGGGTAFREWALMWAKKGYAAIAMDLRGNGPERKHLENGLEETNGQTPYFDVTPDLHDQWLYQAVANVLLAHNLIRQFPEIDSNRIAITGISWGGVITCMMAGLDNRYKAAVPVYGCGYLWECGNMAKAVAGISLQNQETWIKQYDPSNYIGKAGMPVLFINGANDVHFWLTAYAHTYALVRNRYLCIKVGMKHSHHYGWANDEIFTFINHLFNNTPPLPVIKDFRITNGQVTASISNASDSVQSFLNYTTDTTSLPEKRKWESIRVSVKSNKINCPVAPAGAVVWYLSLLDGNGLQSSGPLQFLN</sequence>
<dbReference type="Proteomes" id="UP000240971">
    <property type="component" value="Unassembled WGS sequence"/>
</dbReference>
<dbReference type="AlphaFoldDB" id="A0A2P8HCF3"/>
<dbReference type="Gene3D" id="3.40.50.1820">
    <property type="entry name" value="alpha/beta hydrolase"/>
    <property type="match status" value="1"/>
</dbReference>
<reference evidence="2 3" key="1">
    <citation type="submission" date="2018-03" db="EMBL/GenBank/DDBJ databases">
        <title>Genomic Encyclopedia of Archaeal and Bacterial Type Strains, Phase II (KMG-II): from individual species to whole genera.</title>
        <authorList>
            <person name="Goeker M."/>
        </authorList>
    </citation>
    <scope>NUCLEOTIDE SEQUENCE [LARGE SCALE GENOMIC DNA]</scope>
    <source>
        <strain evidence="2 3">DSM 24859</strain>
    </source>
</reference>
<evidence type="ECO:0000259" key="1">
    <source>
        <dbReference type="Pfam" id="PF05448"/>
    </source>
</evidence>
<evidence type="ECO:0000313" key="2">
    <source>
        <dbReference type="EMBL" id="PSL43909.1"/>
    </source>
</evidence>
<dbReference type="InterPro" id="IPR029058">
    <property type="entry name" value="AB_hydrolase_fold"/>
</dbReference>
<accession>A0A2P8HCF3</accession>
<organism evidence="2 3">
    <name type="scientific">Chitinophaga niastensis</name>
    <dbReference type="NCBI Taxonomy" id="536980"/>
    <lineage>
        <taxon>Bacteria</taxon>
        <taxon>Pseudomonadati</taxon>
        <taxon>Bacteroidota</taxon>
        <taxon>Chitinophagia</taxon>
        <taxon>Chitinophagales</taxon>
        <taxon>Chitinophagaceae</taxon>
        <taxon>Chitinophaga</taxon>
    </lineage>
</organism>
<keyword evidence="3" id="KW-1185">Reference proteome</keyword>
<name>A0A2P8HCF3_CHINA</name>
<dbReference type="InterPro" id="IPR050261">
    <property type="entry name" value="FrsA_esterase"/>
</dbReference>
<protein>
    <submittedName>
        <fullName evidence="2">Acetyl xylan esterase AXE1</fullName>
    </submittedName>
</protein>
<evidence type="ECO:0000313" key="3">
    <source>
        <dbReference type="Proteomes" id="UP000240971"/>
    </source>
</evidence>
<dbReference type="InterPro" id="IPR008391">
    <property type="entry name" value="AXE1_dom"/>
</dbReference>
<dbReference type="PANTHER" id="PTHR22946">
    <property type="entry name" value="DIENELACTONE HYDROLASE DOMAIN-CONTAINING PROTEIN-RELATED"/>
    <property type="match status" value="1"/>
</dbReference>
<feature type="domain" description="Acetyl xylan esterase" evidence="1">
    <location>
        <begin position="68"/>
        <end position="196"/>
    </location>
</feature>